<dbReference type="PANTHER" id="PTHR34135">
    <property type="entry name" value="LYSOZYME"/>
    <property type="match status" value="1"/>
</dbReference>
<keyword evidence="2" id="KW-0378">Hydrolase</keyword>
<dbReference type="GO" id="GO:0016998">
    <property type="term" value="P:cell wall macromolecule catabolic process"/>
    <property type="evidence" value="ECO:0007669"/>
    <property type="project" value="InterPro"/>
</dbReference>
<dbReference type="SMART" id="SM00641">
    <property type="entry name" value="Glyco_25"/>
    <property type="match status" value="1"/>
</dbReference>
<keyword evidence="5" id="KW-1185">Reference proteome</keyword>
<dbReference type="InterPro" id="IPR017853">
    <property type="entry name" value="GH"/>
</dbReference>
<dbReference type="SUPFAM" id="SSF51445">
    <property type="entry name" value="(Trans)glycosidases"/>
    <property type="match status" value="1"/>
</dbReference>
<dbReference type="Pfam" id="PF01183">
    <property type="entry name" value="Glyco_hydro_25"/>
    <property type="match status" value="1"/>
</dbReference>
<dbReference type="PANTHER" id="PTHR34135:SF2">
    <property type="entry name" value="LYSOZYME"/>
    <property type="match status" value="1"/>
</dbReference>
<name>A0A2W7Q3J2_9RHOB</name>
<reference evidence="4 5" key="1">
    <citation type="submission" date="2018-06" db="EMBL/GenBank/DDBJ databases">
        <title>Genomic Encyclopedia of Archaeal and Bacterial Type Strains, Phase II (KMG-II): from individual species to whole genera.</title>
        <authorList>
            <person name="Goeker M."/>
        </authorList>
    </citation>
    <scope>NUCLEOTIDE SEQUENCE [LARGE SCALE GENOMIC DNA]</scope>
    <source>
        <strain evidence="4 5">DSM 22009</strain>
    </source>
</reference>
<dbReference type="AlphaFoldDB" id="A0A2W7Q3J2"/>
<protein>
    <submittedName>
        <fullName evidence="4">Lysozyme</fullName>
    </submittedName>
</protein>
<evidence type="ECO:0000256" key="3">
    <source>
        <dbReference type="ARBA" id="ARBA00023295"/>
    </source>
</evidence>
<sequence length="265" mass="29619">MSGRRFALRRVVAGIGLGLILASCGGPPPDPRDARVLPPRFADADPHPFDAPAPLAYPVHGIDVSRFQSRIDWSEAKRAGVNFVFMKATEGGDRIDPIFAGNWDAAAEAGVARGAYHFYYFCTPPEVQARWFIENVPRTPGALPPVLDLEWNPFSPTCTYRPPPEIVRAQARIFLDIVARHYGQRPIIYTTPDFWETNDIAQMGEEFWLRSTAATPGELYPGIPWRFWQYSATGRVPGLDGDTDLNAFSGSTGEWRAWLSRRAIR</sequence>
<dbReference type="Gene3D" id="3.20.20.80">
    <property type="entry name" value="Glycosidases"/>
    <property type="match status" value="1"/>
</dbReference>
<evidence type="ECO:0000256" key="1">
    <source>
        <dbReference type="ARBA" id="ARBA00010646"/>
    </source>
</evidence>
<organism evidence="4 5">
    <name type="scientific">Palleronia aestuarii</name>
    <dbReference type="NCBI Taxonomy" id="568105"/>
    <lineage>
        <taxon>Bacteria</taxon>
        <taxon>Pseudomonadati</taxon>
        <taxon>Pseudomonadota</taxon>
        <taxon>Alphaproteobacteria</taxon>
        <taxon>Rhodobacterales</taxon>
        <taxon>Roseobacteraceae</taxon>
        <taxon>Palleronia</taxon>
    </lineage>
</organism>
<dbReference type="PROSITE" id="PS51904">
    <property type="entry name" value="GLYCOSYL_HYDROL_F25_2"/>
    <property type="match status" value="1"/>
</dbReference>
<dbReference type="GO" id="GO:0009253">
    <property type="term" value="P:peptidoglycan catabolic process"/>
    <property type="evidence" value="ECO:0007669"/>
    <property type="project" value="InterPro"/>
</dbReference>
<dbReference type="InterPro" id="IPR018077">
    <property type="entry name" value="Glyco_hydro_fam25_subgr"/>
</dbReference>
<comment type="similarity">
    <text evidence="1">Belongs to the glycosyl hydrolase 25 family.</text>
</comment>
<dbReference type="RefSeq" id="WP_170133910.1">
    <property type="nucleotide sequence ID" value="NZ_QKZL01000007.1"/>
</dbReference>
<evidence type="ECO:0000313" key="4">
    <source>
        <dbReference type="EMBL" id="PZX16199.1"/>
    </source>
</evidence>
<dbReference type="Proteomes" id="UP000248916">
    <property type="component" value="Unassembled WGS sequence"/>
</dbReference>
<dbReference type="GO" id="GO:0016052">
    <property type="term" value="P:carbohydrate catabolic process"/>
    <property type="evidence" value="ECO:0007669"/>
    <property type="project" value="TreeGrafter"/>
</dbReference>
<evidence type="ECO:0000313" key="5">
    <source>
        <dbReference type="Proteomes" id="UP000248916"/>
    </source>
</evidence>
<dbReference type="PROSITE" id="PS51257">
    <property type="entry name" value="PROKAR_LIPOPROTEIN"/>
    <property type="match status" value="1"/>
</dbReference>
<dbReference type="CDD" id="cd06413">
    <property type="entry name" value="GH25_muramidase_1"/>
    <property type="match status" value="1"/>
</dbReference>
<gene>
    <name evidence="4" type="ORF">LX81_02050</name>
</gene>
<accession>A0A2W7Q3J2</accession>
<evidence type="ECO:0000256" key="2">
    <source>
        <dbReference type="ARBA" id="ARBA00022801"/>
    </source>
</evidence>
<dbReference type="GO" id="GO:0003796">
    <property type="term" value="F:lysozyme activity"/>
    <property type="evidence" value="ECO:0007669"/>
    <property type="project" value="InterPro"/>
</dbReference>
<dbReference type="InterPro" id="IPR002053">
    <property type="entry name" value="Glyco_hydro_25"/>
</dbReference>
<comment type="caution">
    <text evidence="4">The sequence shown here is derived from an EMBL/GenBank/DDBJ whole genome shotgun (WGS) entry which is preliminary data.</text>
</comment>
<dbReference type="EMBL" id="QKZL01000007">
    <property type="protein sequence ID" value="PZX16199.1"/>
    <property type="molecule type" value="Genomic_DNA"/>
</dbReference>
<keyword evidence="3" id="KW-0326">Glycosidase</keyword>
<proteinExistence type="inferred from homology"/>